<dbReference type="PANTHER" id="PTHR43151">
    <property type="entry name" value="FEOA FAMILY PROTEIN"/>
    <property type="match status" value="1"/>
</dbReference>
<dbReference type="SUPFAM" id="SSF50037">
    <property type="entry name" value="C-terminal domain of transcriptional repressors"/>
    <property type="match status" value="1"/>
</dbReference>
<dbReference type="AlphaFoldDB" id="A0A174FSC1"/>
<dbReference type="Proteomes" id="UP000095645">
    <property type="component" value="Unassembled WGS sequence"/>
</dbReference>
<dbReference type="InterPro" id="IPR008988">
    <property type="entry name" value="Transcriptional_repressor_C"/>
</dbReference>
<evidence type="ECO:0000256" key="1">
    <source>
        <dbReference type="ARBA" id="ARBA00023004"/>
    </source>
</evidence>
<dbReference type="Gene3D" id="2.30.30.90">
    <property type="match status" value="1"/>
</dbReference>
<evidence type="ECO:0000259" key="2">
    <source>
        <dbReference type="SMART" id="SM00899"/>
    </source>
</evidence>
<keyword evidence="1" id="KW-0408">Iron</keyword>
<feature type="domain" description="Ferrous iron transporter FeoA-like" evidence="2">
    <location>
        <begin position="1"/>
        <end position="71"/>
    </location>
</feature>
<name>A0A174FSC1_9FIRM</name>
<evidence type="ECO:0000313" key="4">
    <source>
        <dbReference type="Proteomes" id="UP000095645"/>
    </source>
</evidence>
<dbReference type="EMBL" id="CYZP01000035">
    <property type="protein sequence ID" value="CUO51736.1"/>
    <property type="molecule type" value="Genomic_DNA"/>
</dbReference>
<organism evidence="3 4">
    <name type="scientific">Blautia obeum</name>
    <dbReference type="NCBI Taxonomy" id="40520"/>
    <lineage>
        <taxon>Bacteria</taxon>
        <taxon>Bacillati</taxon>
        <taxon>Bacillota</taxon>
        <taxon>Clostridia</taxon>
        <taxon>Lachnospirales</taxon>
        <taxon>Lachnospiraceae</taxon>
        <taxon>Blautia</taxon>
    </lineage>
</organism>
<dbReference type="InterPro" id="IPR038157">
    <property type="entry name" value="FeoA_core_dom"/>
</dbReference>
<dbReference type="PANTHER" id="PTHR43151:SF1">
    <property type="entry name" value="SSR2333 PROTEIN"/>
    <property type="match status" value="1"/>
</dbReference>
<dbReference type="InterPro" id="IPR053184">
    <property type="entry name" value="FeoA-like"/>
</dbReference>
<dbReference type="SMART" id="SM00899">
    <property type="entry name" value="FeoA"/>
    <property type="match status" value="1"/>
</dbReference>
<dbReference type="RefSeq" id="WP_020993897.1">
    <property type="nucleotide sequence ID" value="NZ_CYZP01000035.1"/>
</dbReference>
<evidence type="ECO:0000313" key="3">
    <source>
        <dbReference type="EMBL" id="CUO51736.1"/>
    </source>
</evidence>
<proteinExistence type="predicted"/>
<dbReference type="GO" id="GO:0046914">
    <property type="term" value="F:transition metal ion binding"/>
    <property type="evidence" value="ECO:0007669"/>
    <property type="project" value="InterPro"/>
</dbReference>
<reference evidence="3 4" key="1">
    <citation type="submission" date="2015-09" db="EMBL/GenBank/DDBJ databases">
        <authorList>
            <consortium name="Pathogen Informatics"/>
        </authorList>
    </citation>
    <scope>NUCLEOTIDE SEQUENCE [LARGE SCALE GENOMIC DNA]</scope>
    <source>
        <strain evidence="3 4">2789STDY5834861</strain>
    </source>
</reference>
<gene>
    <name evidence="3" type="ORF">ERS852476_03106</name>
</gene>
<dbReference type="InterPro" id="IPR007167">
    <property type="entry name" value="Fe-transptr_FeoA-like"/>
</dbReference>
<protein>
    <submittedName>
        <fullName evidence="3">FeoA domain</fullName>
    </submittedName>
</protein>
<sequence>MPLNLAQFNIKYKISKVCGQEKQRHYLESLGFIAGSEIELLSEIHGYYIVMVKGSKIGIEKSMAKRIILYAA</sequence>
<dbReference type="Pfam" id="PF04023">
    <property type="entry name" value="FeoA"/>
    <property type="match status" value="1"/>
</dbReference>
<accession>A0A174FSC1</accession>